<keyword evidence="1" id="KW-0812">Transmembrane</keyword>
<organism evidence="2 3">
    <name type="scientific">Zooshikella ganghwensis</name>
    <dbReference type="NCBI Taxonomy" id="202772"/>
    <lineage>
        <taxon>Bacteria</taxon>
        <taxon>Pseudomonadati</taxon>
        <taxon>Pseudomonadota</taxon>
        <taxon>Gammaproteobacteria</taxon>
        <taxon>Oceanospirillales</taxon>
        <taxon>Zooshikellaceae</taxon>
        <taxon>Zooshikella</taxon>
    </lineage>
</organism>
<feature type="transmembrane region" description="Helical" evidence="1">
    <location>
        <begin position="173"/>
        <end position="191"/>
    </location>
</feature>
<feature type="transmembrane region" description="Helical" evidence="1">
    <location>
        <begin position="220"/>
        <end position="249"/>
    </location>
</feature>
<gene>
    <name evidence="2" type="ORF">B9G39_06675</name>
</gene>
<evidence type="ECO:0000313" key="3">
    <source>
        <dbReference type="Proteomes" id="UP000257039"/>
    </source>
</evidence>
<feature type="transmembrane region" description="Helical" evidence="1">
    <location>
        <begin position="7"/>
        <end position="29"/>
    </location>
</feature>
<feature type="transmembrane region" description="Helical" evidence="1">
    <location>
        <begin position="197"/>
        <end position="213"/>
    </location>
</feature>
<evidence type="ECO:0008006" key="4">
    <source>
        <dbReference type="Google" id="ProtNLM"/>
    </source>
</evidence>
<keyword evidence="1" id="KW-0472">Membrane</keyword>
<feature type="transmembrane region" description="Helical" evidence="1">
    <location>
        <begin position="142"/>
        <end position="161"/>
    </location>
</feature>
<dbReference type="RefSeq" id="WP_094786525.1">
    <property type="nucleotide sequence ID" value="NZ_NDXW01000001.1"/>
</dbReference>
<evidence type="ECO:0000256" key="1">
    <source>
        <dbReference type="SAM" id="Phobius"/>
    </source>
</evidence>
<accession>A0A4P9VL79</accession>
<feature type="transmembrane region" description="Helical" evidence="1">
    <location>
        <begin position="41"/>
        <end position="62"/>
    </location>
</feature>
<feature type="transmembrane region" description="Helical" evidence="1">
    <location>
        <begin position="69"/>
        <end position="89"/>
    </location>
</feature>
<comment type="caution">
    <text evidence="2">The sequence shown here is derived from an EMBL/GenBank/DDBJ whole genome shotgun (WGS) entry which is preliminary data.</text>
</comment>
<dbReference type="Proteomes" id="UP000257039">
    <property type="component" value="Unassembled WGS sequence"/>
</dbReference>
<dbReference type="EMBL" id="NDXW01000001">
    <property type="protein sequence ID" value="RDH43154.1"/>
    <property type="molecule type" value="Genomic_DNA"/>
</dbReference>
<name>A0A4P9VL79_9GAMM</name>
<reference evidence="2 3" key="1">
    <citation type="submission" date="2017-04" db="EMBL/GenBank/DDBJ databases">
        <title>Draft genome sequence of Zooshikella ganghwensis VG4 isolated from Red Sea sediments.</title>
        <authorList>
            <person name="Rehman Z."/>
            <person name="Alam I."/>
            <person name="Kamau A."/>
            <person name="Bajic V."/>
            <person name="Leiknes T."/>
        </authorList>
    </citation>
    <scope>NUCLEOTIDE SEQUENCE [LARGE SCALE GENOMIC DNA]</scope>
    <source>
        <strain evidence="2 3">VG4</strain>
    </source>
</reference>
<sequence>MKISQKYILIFSILFSVISIAVCLKLFWVGHIEALSLPNPIWDYGVAFTWSLLILISIPLWPIEEKHKLPLIICWVVRIGIILGFMLHYESFYGDGRLDAKSYFHNGIMINNPLEMLGISKSGTDHIIGLVGLHNKIFPESYHSIKVTWSLLGLIGIYLFYLASAKILNKENILLLLILGLFPSLTFWSSIVGKDPIMIFSMGLYALGVIYFISTEYKKYLLIILISVFIAGWIRIWLSLIMVLPVFIFCFKRIELSKKNCFC</sequence>
<keyword evidence="1" id="KW-1133">Transmembrane helix</keyword>
<protein>
    <recommendedName>
        <fullName evidence="4">Glycosyltransferase RgtA/B/C/D-like domain-containing protein</fullName>
    </recommendedName>
</protein>
<dbReference type="AlphaFoldDB" id="A0A4P9VL79"/>
<keyword evidence="3" id="KW-1185">Reference proteome</keyword>
<evidence type="ECO:0000313" key="2">
    <source>
        <dbReference type="EMBL" id="RDH43154.1"/>
    </source>
</evidence>
<proteinExistence type="predicted"/>